<comment type="caution">
    <text evidence="2">The sequence shown here is derived from an EMBL/GenBank/DDBJ whole genome shotgun (WGS) entry which is preliminary data.</text>
</comment>
<proteinExistence type="predicted"/>
<dbReference type="RefSeq" id="XP_067549519.1">
    <property type="nucleotide sequence ID" value="XM_067691122.1"/>
</dbReference>
<dbReference type="OrthoDB" id="4089586at2759"/>
<reference evidence="2 3" key="1">
    <citation type="submission" date="2020-12" db="EMBL/GenBank/DDBJ databases">
        <title>Effect of drift, selection, and recombination on the evolution of hybrid genomes in Candida yeast pathogens.</title>
        <authorList>
            <person name="Mixao V."/>
            <person name="Ksiezopolska E."/>
            <person name="Saus E."/>
            <person name="Boekhout T."/>
            <person name="Gacser A."/>
            <person name="Gabaldon T."/>
        </authorList>
    </citation>
    <scope>NUCLEOTIDE SEQUENCE [LARGE SCALE GENOMIC DNA]</scope>
    <source>
        <strain evidence="2 3">BP57</strain>
    </source>
</reference>
<feature type="compositionally biased region" description="Polar residues" evidence="1">
    <location>
        <begin position="271"/>
        <end position="283"/>
    </location>
</feature>
<evidence type="ECO:0000256" key="1">
    <source>
        <dbReference type="SAM" id="MobiDB-lite"/>
    </source>
</evidence>
<gene>
    <name evidence="2" type="ORF">I9W82_002284</name>
</gene>
<dbReference type="Proteomes" id="UP000669133">
    <property type="component" value="Unassembled WGS sequence"/>
</dbReference>
<evidence type="ECO:0000313" key="3">
    <source>
        <dbReference type="Proteomes" id="UP000669133"/>
    </source>
</evidence>
<accession>A0A8H7ZEL2</accession>
<name>A0A8H7ZEL2_9ASCO</name>
<dbReference type="AlphaFoldDB" id="A0A8H7ZEL2"/>
<dbReference type="EMBL" id="JAEOAQ010000002">
    <property type="protein sequence ID" value="KAG5420403.1"/>
    <property type="molecule type" value="Genomic_DNA"/>
</dbReference>
<keyword evidence="3" id="KW-1185">Reference proteome</keyword>
<feature type="region of interest" description="Disordered" evidence="1">
    <location>
        <begin position="46"/>
        <end position="66"/>
    </location>
</feature>
<organism evidence="2 3">
    <name type="scientific">Candida metapsilosis</name>
    <dbReference type="NCBI Taxonomy" id="273372"/>
    <lineage>
        <taxon>Eukaryota</taxon>
        <taxon>Fungi</taxon>
        <taxon>Dikarya</taxon>
        <taxon>Ascomycota</taxon>
        <taxon>Saccharomycotina</taxon>
        <taxon>Pichiomycetes</taxon>
        <taxon>Debaryomycetaceae</taxon>
        <taxon>Candida/Lodderomyces clade</taxon>
        <taxon>Candida</taxon>
    </lineage>
</organism>
<protein>
    <submittedName>
        <fullName evidence="2">Uncharacterized protein</fullName>
    </submittedName>
</protein>
<feature type="region of interest" description="Disordered" evidence="1">
    <location>
        <begin position="175"/>
        <end position="322"/>
    </location>
</feature>
<feature type="compositionally biased region" description="Basic residues" evidence="1">
    <location>
        <begin position="292"/>
        <end position="302"/>
    </location>
</feature>
<sequence>MVDSRLISKHYELREKIQNLVHEDQERKNLIKSSVLRLCILKQGDGARTKKSTKGSPTKHVASSTTKDYEIELNKLKQEYSTKSKLHDAKLQSLKQENERLKAQVRKLNSDSSSSSAGNLQPRKRMLSHRSIFSPEKLSLPSNKSNIIRHSFPTIFDDELMTPIKKTPETKLASDLMKSASAASPTKETRSQDSRLMADDFAIPTATSSPTGSSRLRSPTKYIGDFENDERSSDDQLSRRRSPSPEFTPNRRPRVLRSTDSSVPSAEKSEQSSTRNGNASVEHSGSPIKTERRIKKVRKRRTLGTPSLEKSDRPKMAFPDVDDDNINTLAKYEDAHFEENDGAAETISLKRKLDLNDQILDPEPPKKRRNVFTID</sequence>
<feature type="compositionally biased region" description="Basic and acidic residues" evidence="1">
    <location>
        <begin position="187"/>
        <end position="198"/>
    </location>
</feature>
<feature type="compositionally biased region" description="Polar residues" evidence="1">
    <location>
        <begin position="205"/>
        <end position="217"/>
    </location>
</feature>
<dbReference type="GeneID" id="93650913"/>
<evidence type="ECO:0000313" key="2">
    <source>
        <dbReference type="EMBL" id="KAG5420403.1"/>
    </source>
</evidence>
<feature type="region of interest" description="Disordered" evidence="1">
    <location>
        <begin position="102"/>
        <end position="126"/>
    </location>
</feature>
<feature type="compositionally biased region" description="Basic and acidic residues" evidence="1">
    <location>
        <begin position="229"/>
        <end position="238"/>
    </location>
</feature>